<reference evidence="15" key="1">
    <citation type="journal article" date="2015" name="Genome Announc.">
        <title>Draft genome sequence of Talaromyces cellulolyticus strain Y-94, a source of lignocellulosic biomass-degrading enzymes.</title>
        <authorList>
            <person name="Fujii T."/>
            <person name="Koike H."/>
            <person name="Sawayama S."/>
            <person name="Yano S."/>
            <person name="Inoue H."/>
        </authorList>
    </citation>
    <scope>NUCLEOTIDE SEQUENCE [LARGE SCALE GENOMIC DNA]</scope>
    <source>
        <strain evidence="15">Y-94</strain>
    </source>
</reference>
<dbReference type="EMBL" id="DF933837">
    <property type="protein sequence ID" value="GAM40780.1"/>
    <property type="molecule type" value="Genomic_DNA"/>
</dbReference>
<evidence type="ECO:0000313" key="15">
    <source>
        <dbReference type="Proteomes" id="UP000053095"/>
    </source>
</evidence>
<keyword evidence="15" id="KW-1185">Reference proteome</keyword>
<name>A0A6V8HGG5_TALPI</name>
<feature type="transmembrane region" description="Helical" evidence="12">
    <location>
        <begin position="814"/>
        <end position="836"/>
    </location>
</feature>
<accession>A0A6V8HGG5</accession>
<dbReference type="AlphaFoldDB" id="A0A6V8HGG5"/>
<evidence type="ECO:0000256" key="1">
    <source>
        <dbReference type="ARBA" id="ARBA00004477"/>
    </source>
</evidence>
<feature type="transmembrane region" description="Helical" evidence="12">
    <location>
        <begin position="779"/>
        <end position="802"/>
    </location>
</feature>
<keyword evidence="8 12" id="KW-0256">Endoplasmic reticulum</keyword>
<evidence type="ECO:0000256" key="6">
    <source>
        <dbReference type="ARBA" id="ARBA00022679"/>
    </source>
</evidence>
<dbReference type="GO" id="GO:0051267">
    <property type="term" value="F:CP2 mannose-ethanolamine phosphotransferase activity"/>
    <property type="evidence" value="ECO:0007669"/>
    <property type="project" value="TreeGrafter"/>
</dbReference>
<keyword evidence="5 12" id="KW-0337">GPI-anchor biosynthesis</keyword>
<comment type="caution">
    <text evidence="14">The sequence shown here is derived from an EMBL/GenBank/DDBJ whole genome shotgun (WGS) entry which is preliminary data.</text>
</comment>
<feature type="transmembrane region" description="Helical" evidence="12">
    <location>
        <begin position="507"/>
        <end position="525"/>
    </location>
</feature>
<dbReference type="UniPathway" id="UPA00196"/>
<evidence type="ECO:0000256" key="12">
    <source>
        <dbReference type="RuleBase" id="RU367106"/>
    </source>
</evidence>
<feature type="transmembrane region" description="Helical" evidence="12">
    <location>
        <begin position="456"/>
        <end position="476"/>
    </location>
</feature>
<feature type="transmembrane region" description="Helical" evidence="12">
    <location>
        <begin position="621"/>
        <end position="644"/>
    </location>
</feature>
<keyword evidence="6 12" id="KW-0808">Transferase</keyword>
<feature type="transmembrane region" description="Helical" evidence="12">
    <location>
        <begin position="581"/>
        <end position="601"/>
    </location>
</feature>
<feature type="transmembrane region" description="Helical" evidence="12">
    <location>
        <begin position="12"/>
        <end position="31"/>
    </location>
</feature>
<dbReference type="GO" id="GO:0005789">
    <property type="term" value="C:endoplasmic reticulum membrane"/>
    <property type="evidence" value="ECO:0007669"/>
    <property type="project" value="UniProtKB-SubCell"/>
</dbReference>
<evidence type="ECO:0000313" key="14">
    <source>
        <dbReference type="EMBL" id="GAM40780.1"/>
    </source>
</evidence>
<dbReference type="Proteomes" id="UP000053095">
    <property type="component" value="Unassembled WGS sequence"/>
</dbReference>
<dbReference type="InterPro" id="IPR017850">
    <property type="entry name" value="Alkaline_phosphatase_core_sf"/>
</dbReference>
<dbReference type="Gene3D" id="3.40.720.10">
    <property type="entry name" value="Alkaline Phosphatase, subunit A"/>
    <property type="match status" value="1"/>
</dbReference>
<keyword evidence="11" id="KW-0325">Glycoprotein</keyword>
<comment type="subcellular location">
    <subcellularLocation>
        <location evidence="1 12">Endoplasmic reticulum membrane</location>
        <topology evidence="1 12">Multi-pass membrane protein</topology>
    </subcellularLocation>
</comment>
<proteinExistence type="inferred from homology"/>
<comment type="function">
    <text evidence="12">Ethanolamine phosphate transferase involved in glycosylphosphatidylinositol-anchor biosynthesis. Transfers ethanolamine phosphate to the GPI second mannose.</text>
</comment>
<evidence type="ECO:0000256" key="3">
    <source>
        <dbReference type="ARBA" id="ARBA00005315"/>
    </source>
</evidence>
<keyword evidence="10 12" id="KW-0472">Membrane</keyword>
<dbReference type="Pfam" id="PF19316">
    <property type="entry name" value="PIGO_PIGG"/>
    <property type="match status" value="1"/>
</dbReference>
<dbReference type="PANTHER" id="PTHR23072">
    <property type="entry name" value="PHOSPHATIDYLINOSITOL GLYCAN-RELATED"/>
    <property type="match status" value="1"/>
</dbReference>
<organism evidence="14 15">
    <name type="scientific">Talaromyces pinophilus</name>
    <name type="common">Penicillium pinophilum</name>
    <dbReference type="NCBI Taxonomy" id="128442"/>
    <lineage>
        <taxon>Eukaryota</taxon>
        <taxon>Fungi</taxon>
        <taxon>Dikarya</taxon>
        <taxon>Ascomycota</taxon>
        <taxon>Pezizomycotina</taxon>
        <taxon>Eurotiomycetes</taxon>
        <taxon>Eurotiomycetidae</taxon>
        <taxon>Eurotiales</taxon>
        <taxon>Trichocomaceae</taxon>
        <taxon>Talaromyces</taxon>
        <taxon>Talaromyces sect. Talaromyces</taxon>
    </lineage>
</organism>
<comment type="similarity">
    <text evidence="3 12">Belongs to the PIGG/PIGN/PIGO family. PIGG subfamily.</text>
</comment>
<evidence type="ECO:0000256" key="5">
    <source>
        <dbReference type="ARBA" id="ARBA00022502"/>
    </source>
</evidence>
<dbReference type="InterPro" id="IPR002591">
    <property type="entry name" value="Phosphodiest/P_Trfase"/>
</dbReference>
<keyword evidence="7 12" id="KW-0812">Transmembrane</keyword>
<evidence type="ECO:0000256" key="8">
    <source>
        <dbReference type="ARBA" id="ARBA00022824"/>
    </source>
</evidence>
<evidence type="ECO:0000256" key="4">
    <source>
        <dbReference type="ARBA" id="ARBA00020830"/>
    </source>
</evidence>
<feature type="transmembrane region" description="Helical" evidence="12">
    <location>
        <begin position="426"/>
        <end position="449"/>
    </location>
</feature>
<evidence type="ECO:0000256" key="9">
    <source>
        <dbReference type="ARBA" id="ARBA00022989"/>
    </source>
</evidence>
<evidence type="ECO:0000256" key="10">
    <source>
        <dbReference type="ARBA" id="ARBA00023136"/>
    </source>
</evidence>
<evidence type="ECO:0000256" key="11">
    <source>
        <dbReference type="ARBA" id="ARBA00023180"/>
    </source>
</evidence>
<dbReference type="CDD" id="cd16024">
    <property type="entry name" value="GPI_EPT_2"/>
    <property type="match status" value="1"/>
</dbReference>
<protein>
    <recommendedName>
        <fullName evidence="4 12">GPI ethanolamine phosphate transferase 2</fullName>
    </recommendedName>
</protein>
<comment type="pathway">
    <text evidence="2 12">Glycolipid biosynthesis; glycosylphosphatidylinositol-anchor biosynthesis.</text>
</comment>
<dbReference type="InterPro" id="IPR037674">
    <property type="entry name" value="PIG-G_N"/>
</dbReference>
<sequence>MAGALSKWTLFLANALIPVSVLLFCSGYFPYKPILPGAAEPPVWGKAPPVFDKVIIMVVDALRSLIRTGAAWPFTAHASSPTVTMPRIKAITTGSVPSFSDVVLNIAESESMSTLIHQDTIITQLKNGLPGKMLMYGDDTWLNLFPDTFDRFEGTSSFFVSDFTEVDNNVTRHVSPELAQDDWSVMVLHYLGLDHIGHKAGPKSSHMIPKQKEMDGIVEIIYNAMLSEAHLDSTLLVLLGDHGMNEAGNHGGSSAGETSPALTFISPKLQTHAETTELKGRDSPIEAEEFEYYRTVEQSDITPTLAGLLGVPIPLNSLGVFIPEFLGLWDSEVDRLTMLLENTVQIQNVIKMAYPKFSANGDKINEVSSANGAELGSSALERLEYEFIAAGLSMSPDEKSTRSHYKFLHSAQSLMSGAASSYKLSMLYSGTLAAAFACLVSAAVAYYTLPTCRRSSTFLFITSMLHGGMMFASSFVEEEQQFWYWITTAWAVYIHLKSTSESGDPALSIRSIIYSISFAAAGRFIRRWNQTGQKFAGEPDIVHYLISSQPKLLWALVLLTYMVNCQSMIRSAPFRGVLGKSLWTVLSIAVSFAAIIFKVSFTAADAPELLAPMTLRVTEWGFQTSLVFQARIVFIGIALLAGIFKFSGFTSRGVQNAGRKRLLHEATTLFLITQSRATNIPLFMLFKVQASIVELLDLNSIETTLNLILMQHVAFFAFGGSNALSSVDLSTAYNGVSDYNVSVVGLLTFVSNWAGPIWWTSETAINQSRMTRTEATNRIALLSFGTTMELLAVMAACTMLRTHLFVWTVFSPKFLYSIAWALANHLGMNLLATYGLSL</sequence>
<dbReference type="Pfam" id="PF01663">
    <property type="entry name" value="Phosphodiest"/>
    <property type="match status" value="1"/>
</dbReference>
<dbReference type="InterPro" id="IPR045687">
    <property type="entry name" value="PIGG/GPI7_C"/>
</dbReference>
<keyword evidence="9 12" id="KW-1133">Transmembrane helix</keyword>
<gene>
    <name evidence="14" type="ORF">TCE0_041r13392</name>
</gene>
<evidence type="ECO:0000256" key="2">
    <source>
        <dbReference type="ARBA" id="ARBA00004687"/>
    </source>
</evidence>
<dbReference type="PANTHER" id="PTHR23072:SF0">
    <property type="entry name" value="GPI ETHANOLAMINE PHOSPHATE TRANSFERASE 2"/>
    <property type="match status" value="1"/>
</dbReference>
<evidence type="ECO:0000259" key="13">
    <source>
        <dbReference type="Pfam" id="PF19316"/>
    </source>
</evidence>
<dbReference type="SUPFAM" id="SSF53649">
    <property type="entry name" value="Alkaline phosphatase-like"/>
    <property type="match status" value="1"/>
</dbReference>
<evidence type="ECO:0000256" key="7">
    <source>
        <dbReference type="ARBA" id="ARBA00022692"/>
    </source>
</evidence>
<dbReference type="GO" id="GO:0006506">
    <property type="term" value="P:GPI anchor biosynthetic process"/>
    <property type="evidence" value="ECO:0007669"/>
    <property type="project" value="UniProtKB-UniPathway"/>
</dbReference>
<feature type="domain" description="GPI ethanolamine phosphate transferase 2 C-terminal" evidence="13">
    <location>
        <begin position="419"/>
        <end position="833"/>
    </location>
</feature>
<dbReference type="InterPro" id="IPR039527">
    <property type="entry name" value="PIGG/GPI7"/>
</dbReference>